<dbReference type="OrthoDB" id="10387836at2759"/>
<dbReference type="VEuPathDB" id="ToxoDB:TGP89_204500"/>
<sequence length="438" mass="49641">MHERPHGFIVTQQTPHDSKKNHSRLVISRSYENREMLVSVHFLRAPVRRRGIVLRGLLVSICGFLSQKGPFFERFSVITPTLSTINLPYPLFAAAQPSRETTDDLLVEDAFDNDTLQDGRSGLRGQKSLLLSAIDLDFPRNSSDPPLPLEQATEDASYKWIYPRYPGQKFYAPRGAESPQMAYHGEAYPKETEGRRKRSSFTDLTHTQNSLTASHRDTSSAAEPDGFVSGKASPSIGGIDVTLKGRERKRRAGNREDKRHSWKRRRPRVQQQKRVRRRRKTFDARLAIVTALLVGAVSLLGYQHVQLKRLKKKGDTLDALLSVADALAQRLHDESSTSSSTEVYKLMVDMMTQGQAALESHAELTTAVKRKRRIEQQMDARKKLVDHLRSGKHAQRKGVTQDVKHAIRKNSEEHEKEVVELLEEAMKIIDSFASFAET</sequence>
<keyword evidence="2" id="KW-1133">Transmembrane helix</keyword>
<feature type="transmembrane region" description="Helical" evidence="2">
    <location>
        <begin position="282"/>
        <end position="302"/>
    </location>
</feature>
<feature type="compositionally biased region" description="Polar residues" evidence="1">
    <location>
        <begin position="201"/>
        <end position="213"/>
    </location>
</feature>
<keyword evidence="2" id="KW-0472">Membrane</keyword>
<organism evidence="3 4">
    <name type="scientific">Toxoplasma gondii p89</name>
    <dbReference type="NCBI Taxonomy" id="943119"/>
    <lineage>
        <taxon>Eukaryota</taxon>
        <taxon>Sar</taxon>
        <taxon>Alveolata</taxon>
        <taxon>Apicomplexa</taxon>
        <taxon>Conoidasida</taxon>
        <taxon>Coccidia</taxon>
        <taxon>Eucoccidiorida</taxon>
        <taxon>Eimeriorina</taxon>
        <taxon>Sarcocystidae</taxon>
        <taxon>Toxoplasma</taxon>
    </lineage>
</organism>
<dbReference type="Proteomes" id="UP000028828">
    <property type="component" value="Unassembled WGS sequence"/>
</dbReference>
<comment type="caution">
    <text evidence="3">The sequence shown here is derived from an EMBL/GenBank/DDBJ whole genome shotgun (WGS) entry which is preliminary data.</text>
</comment>
<evidence type="ECO:0000256" key="2">
    <source>
        <dbReference type="SAM" id="Phobius"/>
    </source>
</evidence>
<keyword evidence="2 3" id="KW-0812">Transmembrane</keyword>
<feature type="region of interest" description="Disordered" evidence="1">
    <location>
        <begin position="187"/>
        <end position="277"/>
    </location>
</feature>
<gene>
    <name evidence="3" type="ORF">TGP89_204500</name>
</gene>
<dbReference type="EMBL" id="AEYI02002770">
    <property type="protein sequence ID" value="KFG27614.1"/>
    <property type="molecule type" value="Genomic_DNA"/>
</dbReference>
<dbReference type="AlphaFoldDB" id="A0A086J646"/>
<evidence type="ECO:0000313" key="4">
    <source>
        <dbReference type="Proteomes" id="UP000028828"/>
    </source>
</evidence>
<feature type="compositionally biased region" description="Basic residues" evidence="1">
    <location>
        <begin position="260"/>
        <end position="277"/>
    </location>
</feature>
<evidence type="ECO:0000313" key="3">
    <source>
        <dbReference type="EMBL" id="KFG27614.1"/>
    </source>
</evidence>
<accession>A0A086J646</accession>
<protein>
    <submittedName>
        <fullName evidence="3">Putative transmembrane protein</fullName>
    </submittedName>
</protein>
<evidence type="ECO:0000256" key="1">
    <source>
        <dbReference type="SAM" id="MobiDB-lite"/>
    </source>
</evidence>
<reference evidence="3 4" key="1">
    <citation type="submission" date="2014-03" db="EMBL/GenBank/DDBJ databases">
        <authorList>
            <person name="Sibley D."/>
            <person name="Venepally P."/>
            <person name="Karamycheva S."/>
            <person name="Hadjithomas M."/>
            <person name="Khan A."/>
            <person name="Brunk B."/>
            <person name="Roos D."/>
            <person name="Caler E."/>
            <person name="Lorenzi H."/>
        </authorList>
    </citation>
    <scope>NUCLEOTIDE SEQUENCE [LARGE SCALE GENOMIC DNA]</scope>
    <source>
        <strain evidence="4">p89</strain>
    </source>
</reference>
<name>A0A086J646_TOXGO</name>
<proteinExistence type="predicted"/>
<feature type="region of interest" description="Disordered" evidence="1">
    <location>
        <begin position="1"/>
        <end position="22"/>
    </location>
</feature>